<evidence type="ECO:0000259" key="1">
    <source>
        <dbReference type="Pfam" id="PF13403"/>
    </source>
</evidence>
<keyword evidence="3" id="KW-1185">Reference proteome</keyword>
<sequence length="380" mass="39932">MPLIGIYDWSQVTTPASLAPSNLKFDEHANAPGTSGYNGANPSWVGQTYTYNGGTPSHIKVVDDDAFFEDGDAETGGAAVLAEAVTLNGVTYPAGSIVENEFSLLDGSGSEVWVVRIAGDNVGLAPQALYPVIPAGSTFTPTQARDGAGGASSSDGVASEEAYANVVCFAHDTPIQTDRGPCPAGDVKIGDRLASADHGLVDVVWTARRRIVFAGRNDPRKPIVIPANALGSGLPRAQVEVSPQHRICLHLGGRDVLVPARALLGRNGIRLLRGRKSVTYIHVMCRQHEIISAEGLATESFYPGPMAIEMLTPDQRQGLRRALHQIGPSPSSLARPCLTYGETRALLAAGRDAKLTQSALFANGVAERSGRQPGAPRLAG</sequence>
<dbReference type="SUPFAM" id="SSF51294">
    <property type="entry name" value="Hedgehog/intein (Hint) domain"/>
    <property type="match status" value="1"/>
</dbReference>
<protein>
    <submittedName>
        <fullName evidence="2">Hint domain-containing protein</fullName>
    </submittedName>
</protein>
<feature type="domain" description="Hedgehog/Intein (Hint)" evidence="1">
    <location>
        <begin position="167"/>
        <end position="304"/>
    </location>
</feature>
<dbReference type="Proteomes" id="UP001241605">
    <property type="component" value="Chromosome"/>
</dbReference>
<name>A0ABY8QGJ9_9RHOB</name>
<organism evidence="2 3">
    <name type="scientific">Tropicibacter oceani</name>
    <dbReference type="NCBI Taxonomy" id="3058420"/>
    <lineage>
        <taxon>Bacteria</taxon>
        <taxon>Pseudomonadati</taxon>
        <taxon>Pseudomonadota</taxon>
        <taxon>Alphaproteobacteria</taxon>
        <taxon>Rhodobacterales</taxon>
        <taxon>Roseobacteraceae</taxon>
        <taxon>Tropicibacter</taxon>
    </lineage>
</organism>
<dbReference type="EMBL" id="CP124616">
    <property type="protein sequence ID" value="WGW02922.1"/>
    <property type="molecule type" value="Genomic_DNA"/>
</dbReference>
<reference evidence="2 3" key="1">
    <citation type="submission" date="2023-05" db="EMBL/GenBank/DDBJ databases">
        <title>YMD87, complete Genome.</title>
        <authorList>
            <person name="Zhang J."/>
            <person name="Xu X."/>
        </authorList>
    </citation>
    <scope>NUCLEOTIDE SEQUENCE [LARGE SCALE GENOMIC DNA]</scope>
    <source>
        <strain evidence="2 3">YMD87</strain>
    </source>
</reference>
<evidence type="ECO:0000313" key="2">
    <source>
        <dbReference type="EMBL" id="WGW02922.1"/>
    </source>
</evidence>
<dbReference type="InterPro" id="IPR028992">
    <property type="entry name" value="Hedgehog/Intein_dom"/>
</dbReference>
<dbReference type="InterPro" id="IPR036844">
    <property type="entry name" value="Hint_dom_sf"/>
</dbReference>
<gene>
    <name evidence="2" type="ORF">QF118_13395</name>
</gene>
<proteinExistence type="predicted"/>
<dbReference type="Pfam" id="PF13403">
    <property type="entry name" value="Hint_2"/>
    <property type="match status" value="1"/>
</dbReference>
<dbReference type="RefSeq" id="WP_282299551.1">
    <property type="nucleotide sequence ID" value="NZ_CP124616.1"/>
</dbReference>
<accession>A0ABY8QGJ9</accession>
<evidence type="ECO:0000313" key="3">
    <source>
        <dbReference type="Proteomes" id="UP001241605"/>
    </source>
</evidence>